<dbReference type="PANTHER" id="PTHR11349">
    <property type="entry name" value="NUCLEOSIDE DIPHOSPHATE KINASE"/>
    <property type="match status" value="1"/>
</dbReference>
<dbReference type="GO" id="GO:0004550">
    <property type="term" value="F:nucleoside diphosphate kinase activity"/>
    <property type="evidence" value="ECO:0007669"/>
    <property type="project" value="UniProtKB-EC"/>
</dbReference>
<dbReference type="InterPro" id="IPR034907">
    <property type="entry name" value="NDK-like_dom"/>
</dbReference>
<evidence type="ECO:0000256" key="7">
    <source>
        <dbReference type="ARBA" id="ARBA00022741"/>
    </source>
</evidence>
<proteinExistence type="inferred from homology"/>
<dbReference type="GO" id="GO:0006183">
    <property type="term" value="P:GTP biosynthetic process"/>
    <property type="evidence" value="ECO:0007669"/>
    <property type="project" value="InterPro"/>
</dbReference>
<evidence type="ECO:0000256" key="13">
    <source>
        <dbReference type="RuleBase" id="RU004011"/>
    </source>
</evidence>
<evidence type="ECO:0000256" key="2">
    <source>
        <dbReference type="ARBA" id="ARBA00008142"/>
    </source>
</evidence>
<dbReference type="Pfam" id="PF00334">
    <property type="entry name" value="NDK"/>
    <property type="match status" value="1"/>
</dbReference>
<dbReference type="GO" id="GO:0005524">
    <property type="term" value="F:ATP binding"/>
    <property type="evidence" value="ECO:0007669"/>
    <property type="project" value="UniProtKB-KW"/>
</dbReference>
<dbReference type="SMART" id="SM00562">
    <property type="entry name" value="NDK"/>
    <property type="match status" value="1"/>
</dbReference>
<dbReference type="Gene3D" id="3.30.70.141">
    <property type="entry name" value="Nucleoside diphosphate kinase-like domain"/>
    <property type="match status" value="1"/>
</dbReference>
<evidence type="ECO:0000256" key="8">
    <source>
        <dbReference type="ARBA" id="ARBA00022777"/>
    </source>
</evidence>
<evidence type="ECO:0000256" key="11">
    <source>
        <dbReference type="ARBA" id="ARBA00023080"/>
    </source>
</evidence>
<dbReference type="RefSeq" id="WP_109249414.1">
    <property type="nucleotide sequence ID" value="NZ_QCXQ01000001.1"/>
</dbReference>
<evidence type="ECO:0000256" key="6">
    <source>
        <dbReference type="ARBA" id="ARBA00022723"/>
    </source>
</evidence>
<dbReference type="GO" id="GO:0006241">
    <property type="term" value="P:CTP biosynthetic process"/>
    <property type="evidence" value="ECO:0007669"/>
    <property type="project" value="InterPro"/>
</dbReference>
<reference evidence="15 16" key="1">
    <citation type="journal article" date="2018" name="Int. J. Syst. Evol. Microbiol.">
        <title>Lactobacillus bambusae sp. nov., isolated from a traditional fermented Ma-bamboo shoots of Taiwan.</title>
        <authorList>
            <person name="Wang L.-T."/>
        </authorList>
    </citation>
    <scope>NUCLEOTIDE SEQUENCE [LARGE SCALE GENOMIC DNA]</scope>
    <source>
        <strain evidence="15 16">BS-W1</strain>
    </source>
</reference>
<dbReference type="OrthoDB" id="9801161at2"/>
<evidence type="ECO:0000313" key="15">
    <source>
        <dbReference type="EMBL" id="PWG00701.1"/>
    </source>
</evidence>
<dbReference type="AlphaFoldDB" id="A0A2V1N0A4"/>
<evidence type="ECO:0000256" key="4">
    <source>
        <dbReference type="ARBA" id="ARBA00017632"/>
    </source>
</evidence>
<dbReference type="EMBL" id="QCXQ01000001">
    <property type="protein sequence ID" value="PWG00701.1"/>
    <property type="molecule type" value="Genomic_DNA"/>
</dbReference>
<keyword evidence="10" id="KW-0460">Magnesium</keyword>
<organism evidence="15 16">
    <name type="scientific">Levilactobacillus bambusae</name>
    <dbReference type="NCBI Taxonomy" id="2024736"/>
    <lineage>
        <taxon>Bacteria</taxon>
        <taxon>Bacillati</taxon>
        <taxon>Bacillota</taxon>
        <taxon>Bacilli</taxon>
        <taxon>Lactobacillales</taxon>
        <taxon>Lactobacillaceae</taxon>
        <taxon>Levilactobacillus</taxon>
    </lineage>
</organism>
<evidence type="ECO:0000256" key="12">
    <source>
        <dbReference type="PROSITE-ProRule" id="PRU00706"/>
    </source>
</evidence>
<dbReference type="InterPro" id="IPR001564">
    <property type="entry name" value="Nucleoside_diP_kinase"/>
</dbReference>
<comment type="caution">
    <text evidence="12">Lacks conserved residue(s) required for the propagation of feature annotation.</text>
</comment>
<evidence type="ECO:0000256" key="9">
    <source>
        <dbReference type="ARBA" id="ARBA00022840"/>
    </source>
</evidence>
<dbReference type="PROSITE" id="PS51374">
    <property type="entry name" value="NDPK_LIKE"/>
    <property type="match status" value="1"/>
</dbReference>
<evidence type="ECO:0000256" key="5">
    <source>
        <dbReference type="ARBA" id="ARBA00022679"/>
    </source>
</evidence>
<keyword evidence="11" id="KW-0546">Nucleotide metabolism</keyword>
<comment type="caution">
    <text evidence="15">The sequence shown here is derived from an EMBL/GenBank/DDBJ whole genome shotgun (WGS) entry which is preliminary data.</text>
</comment>
<name>A0A2V1N0A4_9LACO</name>
<protein>
    <recommendedName>
        <fullName evidence="4">Nucleoside diphosphate kinase</fullName>
        <ecNumber evidence="3">2.7.4.6</ecNumber>
    </recommendedName>
</protein>
<keyword evidence="9" id="KW-0067">ATP-binding</keyword>
<feature type="domain" description="Nucleoside diphosphate kinase-like" evidence="14">
    <location>
        <begin position="4"/>
        <end position="143"/>
    </location>
</feature>
<keyword evidence="16" id="KW-1185">Reference proteome</keyword>
<dbReference type="SUPFAM" id="SSF54919">
    <property type="entry name" value="Nucleoside diphosphate kinase, NDK"/>
    <property type="match status" value="1"/>
</dbReference>
<keyword evidence="5" id="KW-0808">Transferase</keyword>
<dbReference type="FunFam" id="3.30.70.141:FF:000003">
    <property type="entry name" value="Nucleoside diphosphate kinase"/>
    <property type="match status" value="1"/>
</dbReference>
<dbReference type="CDD" id="cd04413">
    <property type="entry name" value="NDPk_I"/>
    <property type="match status" value="1"/>
</dbReference>
<evidence type="ECO:0000256" key="1">
    <source>
        <dbReference type="ARBA" id="ARBA00001946"/>
    </source>
</evidence>
<evidence type="ECO:0000256" key="10">
    <source>
        <dbReference type="ARBA" id="ARBA00022842"/>
    </source>
</evidence>
<dbReference type="GO" id="GO:0006228">
    <property type="term" value="P:UTP biosynthetic process"/>
    <property type="evidence" value="ECO:0007669"/>
    <property type="project" value="InterPro"/>
</dbReference>
<dbReference type="Proteomes" id="UP000245080">
    <property type="component" value="Unassembled WGS sequence"/>
</dbReference>
<sequence length="143" mass="16147">MTQLERTLLLVKPDGVTEGHIGDIIHRLEEKHYTISALKVVTATEDQLKNHYSDKVDKPFFKEITSYMQEDHLVAIVASGVNIIKTVHHMAGNTNPDEAQPGTIRGDYSHDWSDGILRNTVHTSDSVTDAEKEIQIWFPNLEV</sequence>
<keyword evidence="8 15" id="KW-0418">Kinase</keyword>
<dbReference type="InterPro" id="IPR036850">
    <property type="entry name" value="NDK-like_dom_sf"/>
</dbReference>
<comment type="cofactor">
    <cofactor evidence="1">
        <name>Mg(2+)</name>
        <dbReference type="ChEBI" id="CHEBI:18420"/>
    </cofactor>
</comment>
<accession>A0A2V1N0A4</accession>
<evidence type="ECO:0000313" key="16">
    <source>
        <dbReference type="Proteomes" id="UP000245080"/>
    </source>
</evidence>
<gene>
    <name evidence="15" type="ORF">DCM90_00560</name>
</gene>
<evidence type="ECO:0000259" key="14">
    <source>
        <dbReference type="SMART" id="SM00562"/>
    </source>
</evidence>
<keyword evidence="6" id="KW-0479">Metal-binding</keyword>
<comment type="similarity">
    <text evidence="2 12 13">Belongs to the NDK family.</text>
</comment>
<dbReference type="EC" id="2.7.4.6" evidence="3"/>
<dbReference type="GO" id="GO:0046872">
    <property type="term" value="F:metal ion binding"/>
    <property type="evidence" value="ECO:0007669"/>
    <property type="project" value="UniProtKB-KW"/>
</dbReference>
<keyword evidence="7" id="KW-0547">Nucleotide-binding</keyword>
<evidence type="ECO:0000256" key="3">
    <source>
        <dbReference type="ARBA" id="ARBA00012966"/>
    </source>
</evidence>
<dbReference type="PRINTS" id="PR01243">
    <property type="entry name" value="NUCDPKINASE"/>
</dbReference>